<dbReference type="Pfam" id="PF06620">
    <property type="entry name" value="DUF1150"/>
    <property type="match status" value="1"/>
</dbReference>
<protein>
    <recommendedName>
        <fullName evidence="3">DUF1150 family protein</fullName>
    </recommendedName>
</protein>
<accession>A0AA48H3Z6</accession>
<name>A0AA48H3Z6_9RHOB</name>
<keyword evidence="2" id="KW-1185">Reference proteome</keyword>
<dbReference type="EMBL" id="AP027266">
    <property type="protein sequence ID" value="BDW86104.1"/>
    <property type="molecule type" value="Genomic_DNA"/>
</dbReference>
<reference evidence="1 2" key="1">
    <citation type="submission" date="2023-01" db="EMBL/GenBank/DDBJ databases">
        <title>Complete genome sequence of Roseicyclus marinus strain Dej080120_10.</title>
        <authorList>
            <person name="Ueki S."/>
            <person name="Maruyama F."/>
        </authorList>
    </citation>
    <scope>NUCLEOTIDE SEQUENCE [LARGE SCALE GENOMIC DNA]</scope>
    <source>
        <strain evidence="1 2">Dej080120_10</strain>
    </source>
</reference>
<evidence type="ECO:0000313" key="2">
    <source>
        <dbReference type="Proteomes" id="UP001337723"/>
    </source>
</evidence>
<dbReference type="KEGG" id="rmai:MACH21_22810"/>
<dbReference type="AlphaFoldDB" id="A0AA48H3Z6"/>
<dbReference type="RefSeq" id="WP_338272000.1">
    <property type="nucleotide sequence ID" value="NZ_AP027266.1"/>
</dbReference>
<dbReference type="Proteomes" id="UP001337723">
    <property type="component" value="Chromosome"/>
</dbReference>
<dbReference type="InterPro" id="IPR009531">
    <property type="entry name" value="DUF1150"/>
</dbReference>
<evidence type="ECO:0008006" key="3">
    <source>
        <dbReference type="Google" id="ProtNLM"/>
    </source>
</evidence>
<organism evidence="1 2">
    <name type="scientific">Roseicyclus marinus</name>
    <dbReference type="NCBI Taxonomy" id="2161673"/>
    <lineage>
        <taxon>Bacteria</taxon>
        <taxon>Pseudomonadati</taxon>
        <taxon>Pseudomonadota</taxon>
        <taxon>Alphaproteobacteria</taxon>
        <taxon>Rhodobacterales</taxon>
        <taxon>Roseobacteraceae</taxon>
        <taxon>Roseicyclus</taxon>
    </lineage>
</organism>
<gene>
    <name evidence="1" type="ORF">MACH21_22810</name>
</gene>
<sequence>MTIDHDAATPQGRPIVYIRPVAVADLPDEIREQAKGIETLYAIGSETGERLALVKDRKLAFVVARQNDMTPVSVH</sequence>
<proteinExistence type="predicted"/>
<evidence type="ECO:0000313" key="1">
    <source>
        <dbReference type="EMBL" id="BDW86104.1"/>
    </source>
</evidence>